<dbReference type="InterPro" id="IPR018151">
    <property type="entry name" value="TF_GreA/GreB_CS"/>
</dbReference>
<keyword evidence="13" id="KW-0648">Protein biosynthesis</keyword>
<dbReference type="GO" id="GO:0006354">
    <property type="term" value="P:DNA-templated transcription elongation"/>
    <property type="evidence" value="ECO:0007669"/>
    <property type="project" value="TreeGrafter"/>
</dbReference>
<sequence length="157" mass="17236">MATELLMTQEGYDALKAELNELKSVTRGEISEKIRVARGFGDLSENSEYDEAKNEQAVVEARIKKLEEQLKNVKIISKDQMNTDTVSVGCRVKILDMEFDEELEYTIASSVESHADLDAISDESPVGKGLIGHKVGDVVEIQAPAGALKLKILEIGL</sequence>
<dbReference type="InterPro" id="IPR023459">
    <property type="entry name" value="Tscrpt_elong_fac_GreA/B_fam"/>
</dbReference>
<dbReference type="GO" id="GO:0070063">
    <property type="term" value="F:RNA polymerase binding"/>
    <property type="evidence" value="ECO:0007669"/>
    <property type="project" value="InterPro"/>
</dbReference>
<dbReference type="EMBL" id="DXES01000043">
    <property type="protein sequence ID" value="HIX65035.1"/>
    <property type="molecule type" value="Genomic_DNA"/>
</dbReference>
<keyword evidence="5 9" id="KW-0238">DNA-binding</keyword>
<evidence type="ECO:0000256" key="4">
    <source>
        <dbReference type="ARBA" id="ARBA00023054"/>
    </source>
</evidence>
<evidence type="ECO:0000256" key="10">
    <source>
        <dbReference type="RuleBase" id="RU000556"/>
    </source>
</evidence>
<dbReference type="PANTHER" id="PTHR30437">
    <property type="entry name" value="TRANSCRIPTION ELONGATION FACTOR GREA"/>
    <property type="match status" value="1"/>
</dbReference>
<comment type="caution">
    <text evidence="13">The sequence shown here is derived from an EMBL/GenBank/DDBJ whole genome shotgun (WGS) entry which is preliminary data.</text>
</comment>
<keyword evidence="13" id="KW-0251">Elongation factor</keyword>
<dbReference type="NCBIfam" id="NF001263">
    <property type="entry name" value="PRK00226.1-4"/>
    <property type="match status" value="1"/>
</dbReference>
<dbReference type="FunFam" id="1.10.287.180:FF:000001">
    <property type="entry name" value="Transcription elongation factor GreA"/>
    <property type="match status" value="1"/>
</dbReference>
<evidence type="ECO:0000256" key="1">
    <source>
        <dbReference type="ARBA" id="ARBA00008213"/>
    </source>
</evidence>
<dbReference type="Gene3D" id="1.10.287.180">
    <property type="entry name" value="Transcription elongation factor, GreA/GreB, N-terminal domain"/>
    <property type="match status" value="1"/>
</dbReference>
<dbReference type="InterPro" id="IPR036805">
    <property type="entry name" value="Tscrpt_elong_fac_GreA/B_N_sf"/>
</dbReference>
<evidence type="ECO:0000256" key="3">
    <source>
        <dbReference type="ARBA" id="ARBA00023015"/>
    </source>
</evidence>
<evidence type="ECO:0000256" key="8">
    <source>
        <dbReference type="ARBA" id="ARBA00030776"/>
    </source>
</evidence>
<accession>A0A9D2B6F1</accession>
<dbReference type="NCBIfam" id="TIGR01462">
    <property type="entry name" value="greA"/>
    <property type="match status" value="1"/>
</dbReference>
<dbReference type="InterPro" id="IPR006359">
    <property type="entry name" value="Tscrpt_elong_fac_GreA"/>
</dbReference>
<dbReference type="HAMAP" id="MF_00105">
    <property type="entry name" value="GreA_GreB"/>
    <property type="match status" value="1"/>
</dbReference>
<evidence type="ECO:0000256" key="6">
    <source>
        <dbReference type="ARBA" id="ARBA00023163"/>
    </source>
</evidence>
<dbReference type="InterPro" id="IPR036953">
    <property type="entry name" value="GreA/GreB_C_sf"/>
</dbReference>
<dbReference type="GO" id="GO:0003677">
    <property type="term" value="F:DNA binding"/>
    <property type="evidence" value="ECO:0007669"/>
    <property type="project" value="UniProtKB-UniRule"/>
</dbReference>
<dbReference type="GO" id="GO:0003746">
    <property type="term" value="F:translation elongation factor activity"/>
    <property type="evidence" value="ECO:0007669"/>
    <property type="project" value="UniProtKB-KW"/>
</dbReference>
<evidence type="ECO:0000256" key="7">
    <source>
        <dbReference type="ARBA" id="ARBA00024916"/>
    </source>
</evidence>
<proteinExistence type="inferred from homology"/>
<dbReference type="PANTHER" id="PTHR30437:SF4">
    <property type="entry name" value="TRANSCRIPTION ELONGATION FACTOR GREA"/>
    <property type="match status" value="1"/>
</dbReference>
<comment type="function">
    <text evidence="7 9 10">Necessary for efficient RNA polymerase transcription elongation past template-encoded arresting sites. The arresting sites in DNA have the property of trapping a certain fraction of elongating RNA polymerases that pass through, resulting in locked ternary complexes. Cleavage of the nascent transcript by cleavage factors such as GreA or GreB allows the resumption of elongation from the new 3'terminus. GreA releases sequences of 2 to 3 nucleotides.</text>
</comment>
<dbReference type="AlphaFoldDB" id="A0A9D2B6F1"/>
<dbReference type="Gene3D" id="3.10.50.30">
    <property type="entry name" value="Transcription elongation factor, GreA/GreB, C-terminal domain"/>
    <property type="match status" value="1"/>
</dbReference>
<keyword evidence="4 9" id="KW-0175">Coiled coil</keyword>
<organism evidence="13 14">
    <name type="scientific">Candidatus Anaerotruncus excrementipullorum</name>
    <dbReference type="NCBI Taxonomy" id="2838465"/>
    <lineage>
        <taxon>Bacteria</taxon>
        <taxon>Bacillati</taxon>
        <taxon>Bacillota</taxon>
        <taxon>Clostridia</taxon>
        <taxon>Eubacteriales</taxon>
        <taxon>Oscillospiraceae</taxon>
        <taxon>Anaerotruncus</taxon>
    </lineage>
</organism>
<dbReference type="Pfam" id="PF01272">
    <property type="entry name" value="GreA_GreB"/>
    <property type="match status" value="1"/>
</dbReference>
<dbReference type="InterPro" id="IPR028624">
    <property type="entry name" value="Tscrpt_elong_fac_GreA/B"/>
</dbReference>
<dbReference type="SUPFAM" id="SSF46557">
    <property type="entry name" value="GreA transcript cleavage protein, N-terminal domain"/>
    <property type="match status" value="1"/>
</dbReference>
<dbReference type="Pfam" id="PF03449">
    <property type="entry name" value="GreA_GreB_N"/>
    <property type="match status" value="1"/>
</dbReference>
<feature type="domain" description="Transcription elongation factor GreA/GreB C-terminal" evidence="11">
    <location>
        <begin position="82"/>
        <end position="155"/>
    </location>
</feature>
<comment type="similarity">
    <text evidence="1 9 10">Belongs to the GreA/GreB family.</text>
</comment>
<keyword evidence="3 9" id="KW-0805">Transcription regulation</keyword>
<dbReference type="PROSITE" id="PS00830">
    <property type="entry name" value="GREAB_2"/>
    <property type="match status" value="1"/>
</dbReference>
<evidence type="ECO:0000313" key="13">
    <source>
        <dbReference type="EMBL" id="HIX65035.1"/>
    </source>
</evidence>
<feature type="domain" description="Transcription elongation factor GreA/GreB N-terminal" evidence="12">
    <location>
        <begin position="6"/>
        <end position="75"/>
    </location>
</feature>
<evidence type="ECO:0000256" key="9">
    <source>
        <dbReference type="HAMAP-Rule" id="MF_00105"/>
    </source>
</evidence>
<evidence type="ECO:0000259" key="12">
    <source>
        <dbReference type="Pfam" id="PF03449"/>
    </source>
</evidence>
<dbReference type="InterPro" id="IPR022691">
    <property type="entry name" value="Tscrpt_elong_fac_GreA/B_N"/>
</dbReference>
<reference evidence="13" key="2">
    <citation type="submission" date="2021-04" db="EMBL/GenBank/DDBJ databases">
        <authorList>
            <person name="Gilroy R."/>
        </authorList>
    </citation>
    <scope>NUCLEOTIDE SEQUENCE</scope>
    <source>
        <strain evidence="13">CHK188-5543</strain>
    </source>
</reference>
<evidence type="ECO:0000259" key="11">
    <source>
        <dbReference type="Pfam" id="PF01272"/>
    </source>
</evidence>
<evidence type="ECO:0000313" key="14">
    <source>
        <dbReference type="Proteomes" id="UP000886800"/>
    </source>
</evidence>
<keyword evidence="6 9" id="KW-0804">Transcription</keyword>
<dbReference type="GO" id="GO:0032784">
    <property type="term" value="P:regulation of DNA-templated transcription elongation"/>
    <property type="evidence" value="ECO:0007669"/>
    <property type="project" value="UniProtKB-UniRule"/>
</dbReference>
<gene>
    <name evidence="9 13" type="primary">greA</name>
    <name evidence="13" type="ORF">H9736_02180</name>
</gene>
<evidence type="ECO:0000256" key="2">
    <source>
        <dbReference type="ARBA" id="ARBA00013729"/>
    </source>
</evidence>
<dbReference type="Proteomes" id="UP000886800">
    <property type="component" value="Unassembled WGS sequence"/>
</dbReference>
<feature type="coiled-coil region" evidence="9">
    <location>
        <begin position="49"/>
        <end position="83"/>
    </location>
</feature>
<dbReference type="InterPro" id="IPR001437">
    <property type="entry name" value="Tscrpt_elong_fac_GreA/B_C"/>
</dbReference>
<protein>
    <recommendedName>
        <fullName evidence="2 9">Transcription elongation factor GreA</fullName>
    </recommendedName>
    <alternativeName>
        <fullName evidence="8 9">Transcript cleavage factor GreA</fullName>
    </alternativeName>
</protein>
<dbReference type="PIRSF" id="PIRSF006092">
    <property type="entry name" value="GreA_GreB"/>
    <property type="match status" value="1"/>
</dbReference>
<reference evidence="13" key="1">
    <citation type="journal article" date="2021" name="PeerJ">
        <title>Extensive microbial diversity within the chicken gut microbiome revealed by metagenomics and culture.</title>
        <authorList>
            <person name="Gilroy R."/>
            <person name="Ravi A."/>
            <person name="Getino M."/>
            <person name="Pursley I."/>
            <person name="Horton D.L."/>
            <person name="Alikhan N.F."/>
            <person name="Baker D."/>
            <person name="Gharbi K."/>
            <person name="Hall N."/>
            <person name="Watson M."/>
            <person name="Adriaenssens E.M."/>
            <person name="Foster-Nyarko E."/>
            <person name="Jarju S."/>
            <person name="Secka A."/>
            <person name="Antonio M."/>
            <person name="Oren A."/>
            <person name="Chaudhuri R.R."/>
            <person name="La Ragione R."/>
            <person name="Hildebrand F."/>
            <person name="Pallen M.J."/>
        </authorList>
    </citation>
    <scope>NUCLEOTIDE SEQUENCE</scope>
    <source>
        <strain evidence="13">CHK188-5543</strain>
    </source>
</reference>
<name>A0A9D2B6F1_9FIRM</name>
<dbReference type="PROSITE" id="PS00829">
    <property type="entry name" value="GREAB_1"/>
    <property type="match status" value="1"/>
</dbReference>
<evidence type="ECO:0000256" key="5">
    <source>
        <dbReference type="ARBA" id="ARBA00023125"/>
    </source>
</evidence>
<dbReference type="SUPFAM" id="SSF54534">
    <property type="entry name" value="FKBP-like"/>
    <property type="match status" value="1"/>
</dbReference>